<accession>A0ABW1FVK2</accession>
<keyword evidence="4" id="KW-1185">Reference proteome</keyword>
<name>A0ABW1FVK2_9ACTN</name>
<organism evidence="3 4">
    <name type="scientific">Streptacidiphilus monticola</name>
    <dbReference type="NCBI Taxonomy" id="2161674"/>
    <lineage>
        <taxon>Bacteria</taxon>
        <taxon>Bacillati</taxon>
        <taxon>Actinomycetota</taxon>
        <taxon>Actinomycetes</taxon>
        <taxon>Kitasatosporales</taxon>
        <taxon>Streptomycetaceae</taxon>
        <taxon>Streptacidiphilus</taxon>
    </lineage>
</organism>
<feature type="chain" id="PRO_5045929290" evidence="2">
    <location>
        <begin position="23"/>
        <end position="193"/>
    </location>
</feature>
<evidence type="ECO:0000313" key="3">
    <source>
        <dbReference type="EMBL" id="MFC5906048.1"/>
    </source>
</evidence>
<proteinExistence type="predicted"/>
<keyword evidence="2" id="KW-0732">Signal</keyword>
<sequence>MSRSLRRGAVAALALAIAPVLAACAASSNAATLEVKPNVAATSVGSLKLNGVALVVGTDGSANVTANIANWADQADTLTSVSVAGQNATLTGPTQIPAGGALQLGAGTTANIPGFSGQEGANAPVTFQFQNGGSVTVQALVNSAQGVYSSYAPTATPTPAAPVGGAPSASAPASKPAGGAKTTTSPSASPSKH</sequence>
<reference evidence="4" key="1">
    <citation type="journal article" date="2019" name="Int. J. Syst. Evol. Microbiol.">
        <title>The Global Catalogue of Microorganisms (GCM) 10K type strain sequencing project: providing services to taxonomists for standard genome sequencing and annotation.</title>
        <authorList>
            <consortium name="The Broad Institute Genomics Platform"/>
            <consortium name="The Broad Institute Genome Sequencing Center for Infectious Disease"/>
            <person name="Wu L."/>
            <person name="Ma J."/>
        </authorList>
    </citation>
    <scope>NUCLEOTIDE SEQUENCE [LARGE SCALE GENOMIC DNA]</scope>
    <source>
        <strain evidence="4">JCM 4816</strain>
    </source>
</reference>
<protein>
    <submittedName>
        <fullName evidence="3">DUF461 domain-containing protein</fullName>
    </submittedName>
</protein>
<dbReference type="RefSeq" id="WP_380579086.1">
    <property type="nucleotide sequence ID" value="NZ_JBHSQJ010000007.1"/>
</dbReference>
<dbReference type="Proteomes" id="UP001596174">
    <property type="component" value="Unassembled WGS sequence"/>
</dbReference>
<feature type="region of interest" description="Disordered" evidence="1">
    <location>
        <begin position="153"/>
        <end position="193"/>
    </location>
</feature>
<evidence type="ECO:0000256" key="1">
    <source>
        <dbReference type="SAM" id="MobiDB-lite"/>
    </source>
</evidence>
<dbReference type="PROSITE" id="PS51257">
    <property type="entry name" value="PROKAR_LIPOPROTEIN"/>
    <property type="match status" value="1"/>
</dbReference>
<comment type="caution">
    <text evidence="3">The sequence shown here is derived from an EMBL/GenBank/DDBJ whole genome shotgun (WGS) entry which is preliminary data.</text>
</comment>
<feature type="signal peptide" evidence="2">
    <location>
        <begin position="1"/>
        <end position="22"/>
    </location>
</feature>
<gene>
    <name evidence="3" type="ORF">ACFP3V_02280</name>
</gene>
<evidence type="ECO:0000313" key="4">
    <source>
        <dbReference type="Proteomes" id="UP001596174"/>
    </source>
</evidence>
<evidence type="ECO:0000256" key="2">
    <source>
        <dbReference type="SAM" id="SignalP"/>
    </source>
</evidence>
<dbReference type="EMBL" id="JBHSQJ010000007">
    <property type="protein sequence ID" value="MFC5906048.1"/>
    <property type="molecule type" value="Genomic_DNA"/>
</dbReference>